<dbReference type="Gene3D" id="3.40.190.10">
    <property type="entry name" value="Periplasmic binding protein-like II"/>
    <property type="match status" value="2"/>
</dbReference>
<dbReference type="GO" id="GO:0030288">
    <property type="term" value="C:outer membrane-bounded periplasmic space"/>
    <property type="evidence" value="ECO:0007669"/>
    <property type="project" value="TreeGrafter"/>
</dbReference>
<keyword evidence="4" id="KW-1185">Reference proteome</keyword>
<dbReference type="GO" id="GO:0030975">
    <property type="term" value="F:thiamine binding"/>
    <property type="evidence" value="ECO:0007669"/>
    <property type="project" value="TreeGrafter"/>
</dbReference>
<dbReference type="AlphaFoldDB" id="A0A7T7CG83"/>
<protein>
    <submittedName>
        <fullName evidence="3">Extracellular solute-binding protein</fullName>
    </submittedName>
</protein>
<dbReference type="PANTHER" id="PTHR30006:SF2">
    <property type="entry name" value="ABC TRANSPORTER SUBSTRATE-BINDING PROTEIN"/>
    <property type="match status" value="1"/>
</dbReference>
<feature type="chain" id="PRO_5032993903" evidence="2">
    <location>
        <begin position="23"/>
        <end position="328"/>
    </location>
</feature>
<reference evidence="3 4" key="1">
    <citation type="submission" date="2020-06" db="EMBL/GenBank/DDBJ databases">
        <title>Genomic analysis of Salicibibacter sp. NKC21-4.</title>
        <authorList>
            <person name="Oh Y.J."/>
        </authorList>
    </citation>
    <scope>NUCLEOTIDE SEQUENCE [LARGE SCALE GENOMIC DNA]</scope>
    <source>
        <strain evidence="3 4">NKC21-4</strain>
    </source>
</reference>
<dbReference type="PANTHER" id="PTHR30006">
    <property type="entry name" value="THIAMINE-BINDING PERIPLASMIC PROTEIN-RELATED"/>
    <property type="match status" value="1"/>
</dbReference>
<dbReference type="RefSeq" id="WP_200085250.1">
    <property type="nucleotide sequence ID" value="NZ_CP054706.1"/>
</dbReference>
<dbReference type="EMBL" id="CP054706">
    <property type="protein sequence ID" value="QQK80884.1"/>
    <property type="molecule type" value="Genomic_DNA"/>
</dbReference>
<accession>A0A7T7CG83</accession>
<evidence type="ECO:0000313" key="3">
    <source>
        <dbReference type="EMBL" id="QQK80884.1"/>
    </source>
</evidence>
<dbReference type="KEGG" id="scib:HUG20_13940"/>
<keyword evidence="1 2" id="KW-0732">Signal</keyword>
<dbReference type="PROSITE" id="PS51257">
    <property type="entry name" value="PROKAR_LIPOPROTEIN"/>
    <property type="match status" value="1"/>
</dbReference>
<dbReference type="SUPFAM" id="SSF53850">
    <property type="entry name" value="Periplasmic binding protein-like II"/>
    <property type="match status" value="1"/>
</dbReference>
<dbReference type="GO" id="GO:0030976">
    <property type="term" value="F:thiamine pyrophosphate binding"/>
    <property type="evidence" value="ECO:0007669"/>
    <property type="project" value="TreeGrafter"/>
</dbReference>
<dbReference type="InterPro" id="IPR026045">
    <property type="entry name" value="Ferric-bd"/>
</dbReference>
<evidence type="ECO:0000313" key="4">
    <source>
        <dbReference type="Proteomes" id="UP000595349"/>
    </source>
</evidence>
<proteinExistence type="predicted"/>
<dbReference type="PIRSF" id="PIRSF002825">
    <property type="entry name" value="CfbpA"/>
    <property type="match status" value="1"/>
</dbReference>
<feature type="signal peptide" evidence="2">
    <location>
        <begin position="1"/>
        <end position="22"/>
    </location>
</feature>
<dbReference type="GO" id="GO:0015888">
    <property type="term" value="P:thiamine transport"/>
    <property type="evidence" value="ECO:0007669"/>
    <property type="project" value="TreeGrafter"/>
</dbReference>
<evidence type="ECO:0000256" key="2">
    <source>
        <dbReference type="SAM" id="SignalP"/>
    </source>
</evidence>
<dbReference type="Pfam" id="PF13343">
    <property type="entry name" value="SBP_bac_6"/>
    <property type="match status" value="1"/>
</dbReference>
<sequence length="328" mass="37555">MKKCISYVFIVTFLLTVITACGSGEEPLQVYTTNTTEEMDEIATDIEDATGVEMEFLNMSTGESWSRAESEAPHFGADMQIGMMESYALMAEKEDFVEPYLSESWEDIPEQYKDEDGKWFGTSFWYNEIIVNKDLLEEKGLDVPESWEDLLDPQYEDEIIAPSPASTGTAYLFVSSILQLFGEEEGWEYLEELDENVVDYSQSGSDASLRVSQGEYAIGIDWDQPISDFIEQGYPVESIIPEEGVGYNLDTTWIYEGTDKLEDAQKVVDYMATDEFMEKNAELRSMVTKPGITDSKELEESFIDYDAVWATENRERVTSEWEDRFHNR</sequence>
<name>A0A7T7CG83_9BACI</name>
<evidence type="ECO:0000256" key="1">
    <source>
        <dbReference type="ARBA" id="ARBA00022729"/>
    </source>
</evidence>
<organism evidence="3 4">
    <name type="scientific">Salicibibacter cibi</name>
    <dbReference type="NCBI Taxonomy" id="2743001"/>
    <lineage>
        <taxon>Bacteria</taxon>
        <taxon>Bacillati</taxon>
        <taxon>Bacillota</taxon>
        <taxon>Bacilli</taxon>
        <taxon>Bacillales</taxon>
        <taxon>Bacillaceae</taxon>
        <taxon>Salicibibacter</taxon>
    </lineage>
</organism>
<dbReference type="Proteomes" id="UP000595349">
    <property type="component" value="Chromosome"/>
</dbReference>
<gene>
    <name evidence="3" type="ORF">HUG20_13940</name>
</gene>